<sequence>MNHQIISGLKDKKVLITGATGGIGSCLVQMFAKEGATLGIHYHQNQEQAKSLSRDIEVDGGRAGCFQADLLSTNELSLVQEFIERFGGIDILINNAGGILGFKDFLELDESAWTETHRLNVQAPFFLAQRAFAHMKKHGGGKIINISSIAAKYGGSSKSLHYGSAKAGLESITVGLARAGAPHNILVNAVQAGFIDTPLQQRLAGEKNLQERIDLIPLKRPGKPRDVAGAVVYLASAAGDFITSEIMTVAGGD</sequence>
<dbReference type="InterPro" id="IPR036291">
    <property type="entry name" value="NAD(P)-bd_dom_sf"/>
</dbReference>
<dbReference type="Gene3D" id="3.40.50.720">
    <property type="entry name" value="NAD(P)-binding Rossmann-like Domain"/>
    <property type="match status" value="1"/>
</dbReference>
<dbReference type="EMBL" id="UINC01018834">
    <property type="protein sequence ID" value="SVA79407.1"/>
    <property type="molecule type" value="Genomic_DNA"/>
</dbReference>
<dbReference type="PANTHER" id="PTHR43639:SF1">
    <property type="entry name" value="SHORT-CHAIN DEHYDROGENASE_REDUCTASE FAMILY PROTEIN"/>
    <property type="match status" value="1"/>
</dbReference>
<organism evidence="3">
    <name type="scientific">marine metagenome</name>
    <dbReference type="NCBI Taxonomy" id="408172"/>
    <lineage>
        <taxon>unclassified sequences</taxon>
        <taxon>metagenomes</taxon>
        <taxon>ecological metagenomes</taxon>
    </lineage>
</organism>
<dbReference type="SUPFAM" id="SSF51735">
    <property type="entry name" value="NAD(P)-binding Rossmann-fold domains"/>
    <property type="match status" value="1"/>
</dbReference>
<dbReference type="InterPro" id="IPR002347">
    <property type="entry name" value="SDR_fam"/>
</dbReference>
<reference evidence="3" key="1">
    <citation type="submission" date="2018-05" db="EMBL/GenBank/DDBJ databases">
        <authorList>
            <person name="Lanie J.A."/>
            <person name="Ng W.-L."/>
            <person name="Kazmierczak K.M."/>
            <person name="Andrzejewski T.M."/>
            <person name="Davidsen T.M."/>
            <person name="Wayne K.J."/>
            <person name="Tettelin H."/>
            <person name="Glass J.I."/>
            <person name="Rusch D."/>
            <person name="Podicherti R."/>
            <person name="Tsui H.-C.T."/>
            <person name="Winkler M.E."/>
        </authorList>
    </citation>
    <scope>NUCLEOTIDE SEQUENCE</scope>
</reference>
<evidence type="ECO:0000256" key="1">
    <source>
        <dbReference type="ARBA" id="ARBA00006484"/>
    </source>
</evidence>
<dbReference type="FunFam" id="3.40.50.720:FF:000084">
    <property type="entry name" value="Short-chain dehydrogenase reductase"/>
    <property type="match status" value="1"/>
</dbReference>
<accession>A0A381YSE2</accession>
<dbReference type="GO" id="GO:0016491">
    <property type="term" value="F:oxidoreductase activity"/>
    <property type="evidence" value="ECO:0007669"/>
    <property type="project" value="UniProtKB-KW"/>
</dbReference>
<keyword evidence="2" id="KW-0560">Oxidoreductase</keyword>
<evidence type="ECO:0000256" key="2">
    <source>
        <dbReference type="ARBA" id="ARBA00023002"/>
    </source>
</evidence>
<evidence type="ECO:0000313" key="3">
    <source>
        <dbReference type="EMBL" id="SVA79407.1"/>
    </source>
</evidence>
<proteinExistence type="inferred from homology"/>
<dbReference type="Pfam" id="PF13561">
    <property type="entry name" value="adh_short_C2"/>
    <property type="match status" value="1"/>
</dbReference>
<dbReference type="PROSITE" id="PS00061">
    <property type="entry name" value="ADH_SHORT"/>
    <property type="match status" value="1"/>
</dbReference>
<dbReference type="CDD" id="cd05233">
    <property type="entry name" value="SDR_c"/>
    <property type="match status" value="1"/>
</dbReference>
<comment type="similarity">
    <text evidence="1">Belongs to the short-chain dehydrogenases/reductases (SDR) family.</text>
</comment>
<dbReference type="AlphaFoldDB" id="A0A381YSE2"/>
<dbReference type="PRINTS" id="PR00080">
    <property type="entry name" value="SDRFAMILY"/>
</dbReference>
<gene>
    <name evidence="3" type="ORF">METZ01_LOCUS132261</name>
</gene>
<dbReference type="PRINTS" id="PR00081">
    <property type="entry name" value="GDHRDH"/>
</dbReference>
<dbReference type="PANTHER" id="PTHR43639">
    <property type="entry name" value="OXIDOREDUCTASE, SHORT-CHAIN DEHYDROGENASE/REDUCTASE FAMILY (AFU_ORTHOLOGUE AFUA_5G02870)"/>
    <property type="match status" value="1"/>
</dbReference>
<dbReference type="InterPro" id="IPR020904">
    <property type="entry name" value="Sc_DH/Rdtase_CS"/>
</dbReference>
<protein>
    <submittedName>
        <fullName evidence="3">Uncharacterized protein</fullName>
    </submittedName>
</protein>
<name>A0A381YSE2_9ZZZZ</name>